<accession>A0A9D1Q8E8</accession>
<gene>
    <name evidence="2" type="ORF">H9890_01015</name>
</gene>
<reference evidence="2" key="1">
    <citation type="journal article" date="2021" name="PeerJ">
        <title>Extensive microbial diversity within the chicken gut microbiome revealed by metagenomics and culture.</title>
        <authorList>
            <person name="Gilroy R."/>
            <person name="Ravi A."/>
            <person name="Getino M."/>
            <person name="Pursley I."/>
            <person name="Horton D.L."/>
            <person name="Alikhan N.F."/>
            <person name="Baker D."/>
            <person name="Gharbi K."/>
            <person name="Hall N."/>
            <person name="Watson M."/>
            <person name="Adriaenssens E.M."/>
            <person name="Foster-Nyarko E."/>
            <person name="Jarju S."/>
            <person name="Secka A."/>
            <person name="Antonio M."/>
            <person name="Oren A."/>
            <person name="Chaudhuri R.R."/>
            <person name="La Ragione R."/>
            <person name="Hildebrand F."/>
            <person name="Pallen M.J."/>
        </authorList>
    </citation>
    <scope>NUCLEOTIDE SEQUENCE</scope>
    <source>
        <strain evidence="2">ChiHcolR34-3080</strain>
    </source>
</reference>
<dbReference type="AlphaFoldDB" id="A0A9D1Q8E8"/>
<evidence type="ECO:0000313" key="3">
    <source>
        <dbReference type="Proteomes" id="UP000823933"/>
    </source>
</evidence>
<keyword evidence="1" id="KW-0812">Transmembrane</keyword>
<evidence type="ECO:0000313" key="2">
    <source>
        <dbReference type="EMBL" id="HIW07964.1"/>
    </source>
</evidence>
<organism evidence="2 3">
    <name type="scientific">Candidatus Faecalibacterium intestinigallinarum</name>
    <dbReference type="NCBI Taxonomy" id="2838581"/>
    <lineage>
        <taxon>Bacteria</taxon>
        <taxon>Bacillati</taxon>
        <taxon>Bacillota</taxon>
        <taxon>Clostridia</taxon>
        <taxon>Eubacteriales</taxon>
        <taxon>Oscillospiraceae</taxon>
        <taxon>Faecalibacterium</taxon>
    </lineage>
</organism>
<dbReference type="EMBL" id="DXHQ01000012">
    <property type="protein sequence ID" value="HIW07964.1"/>
    <property type="molecule type" value="Genomic_DNA"/>
</dbReference>
<feature type="transmembrane region" description="Helical" evidence="1">
    <location>
        <begin position="141"/>
        <end position="166"/>
    </location>
</feature>
<evidence type="ECO:0000256" key="1">
    <source>
        <dbReference type="SAM" id="Phobius"/>
    </source>
</evidence>
<keyword evidence="1" id="KW-1133">Transmembrane helix</keyword>
<feature type="transmembrane region" description="Helical" evidence="1">
    <location>
        <begin position="28"/>
        <end position="61"/>
    </location>
</feature>
<sequence length="210" mass="23663">MKKNGFLTFCFAFIPGAGQMYQGYMKRGLSLVGICAAAIGVGSLFYPLVGFAFAVGCIVWMASFFDTFNLRGQLLAGTAPEDDYLFHLGQDVSFERLLKTRHKLFGWVLVAVGLYTLYEELVMDFLRELYWNSNNNWIVRMIYNVMSEVPTVLICLALIALGAWLVRGPQQKKQPPADDPFEPFEQLPGQLDEYAAYSEKEDENHDGSAQ</sequence>
<name>A0A9D1Q8E8_9FIRM</name>
<reference evidence="2" key="2">
    <citation type="submission" date="2021-04" db="EMBL/GenBank/DDBJ databases">
        <authorList>
            <person name="Gilroy R."/>
        </authorList>
    </citation>
    <scope>NUCLEOTIDE SEQUENCE</scope>
    <source>
        <strain evidence="2">ChiHcolR34-3080</strain>
    </source>
</reference>
<keyword evidence="1" id="KW-0472">Membrane</keyword>
<proteinExistence type="predicted"/>
<protein>
    <submittedName>
        <fullName evidence="2">Uncharacterized protein</fullName>
    </submittedName>
</protein>
<feature type="transmembrane region" description="Helical" evidence="1">
    <location>
        <begin position="104"/>
        <end position="121"/>
    </location>
</feature>
<comment type="caution">
    <text evidence="2">The sequence shown here is derived from an EMBL/GenBank/DDBJ whole genome shotgun (WGS) entry which is preliminary data.</text>
</comment>
<dbReference type="Proteomes" id="UP000823933">
    <property type="component" value="Unassembled WGS sequence"/>
</dbReference>